<dbReference type="Gene3D" id="3.40.50.1820">
    <property type="entry name" value="alpha/beta hydrolase"/>
    <property type="match status" value="1"/>
</dbReference>
<protein>
    <recommendedName>
        <fullName evidence="3">Esterase</fullName>
    </recommendedName>
</protein>
<dbReference type="KEGG" id="lhf:JCM16775_0909"/>
<evidence type="ECO:0000313" key="1">
    <source>
        <dbReference type="EMBL" id="BBM38201.1"/>
    </source>
</evidence>
<keyword evidence="2" id="KW-1185">Reference proteome</keyword>
<proteinExistence type="predicted"/>
<accession>A0A510JIJ0</accession>
<evidence type="ECO:0000313" key="2">
    <source>
        <dbReference type="Proteomes" id="UP000321892"/>
    </source>
</evidence>
<dbReference type="InterPro" id="IPR029058">
    <property type="entry name" value="AB_hydrolase_fold"/>
</dbReference>
<dbReference type="SUPFAM" id="SSF53474">
    <property type="entry name" value="alpha/beta-Hydrolases"/>
    <property type="match status" value="1"/>
</dbReference>
<dbReference type="EMBL" id="AP019823">
    <property type="protein sequence ID" value="BBM38201.1"/>
    <property type="molecule type" value="Genomic_DNA"/>
</dbReference>
<sequence>MKKLNLRIEEKECILYIKENNNPDYVLIQPVDENDIKVLDNEVKYISENTNKNFSLIAFKINDWNSELTPWEMPLLRGKGNFGNGAGKTLKFIKEKLIPSLVEFMDIQDKNVKYILGGYSLAGLFSLWSGYKVDIFAGIAGVSPSVWYKNWMDFVKDSKPLVNNIYLSLGDLEEKTKHQILSKIGDNIREYIEILKNSENVENCILDWNEGNHFGDSDIRMGKGFIWTSENC</sequence>
<dbReference type="AlphaFoldDB" id="A0A510JIJ0"/>
<gene>
    <name evidence="1" type="ORF">JCM16775_0909</name>
</gene>
<reference evidence="1 2" key="1">
    <citation type="submission" date="2019-07" db="EMBL/GenBank/DDBJ databases">
        <title>Complete Genome Sequence of Leptotrichia hofstadii Strain JCM16775.</title>
        <authorList>
            <person name="Watanabe S."/>
            <person name="Cui L."/>
        </authorList>
    </citation>
    <scope>NUCLEOTIDE SEQUENCE [LARGE SCALE GENOMIC DNA]</scope>
    <source>
        <strain evidence="1 2">JCM16775</strain>
    </source>
</reference>
<organism evidence="1 2">
    <name type="scientific">Leptotrichia hofstadii</name>
    <dbReference type="NCBI Taxonomy" id="157688"/>
    <lineage>
        <taxon>Bacteria</taxon>
        <taxon>Fusobacteriati</taxon>
        <taxon>Fusobacteriota</taxon>
        <taxon>Fusobacteriia</taxon>
        <taxon>Fusobacteriales</taxon>
        <taxon>Leptotrichiaceae</taxon>
        <taxon>Leptotrichia</taxon>
    </lineage>
</organism>
<evidence type="ECO:0008006" key="3">
    <source>
        <dbReference type="Google" id="ProtNLM"/>
    </source>
</evidence>
<name>A0A510JIJ0_9FUSO</name>
<dbReference type="OrthoDB" id="9784036at2"/>
<dbReference type="Proteomes" id="UP000321892">
    <property type="component" value="Chromosome"/>
</dbReference>
<dbReference type="RefSeq" id="WP_026746640.1">
    <property type="nucleotide sequence ID" value="NZ_AP019823.1"/>
</dbReference>